<feature type="region of interest" description="Disordered" evidence="1">
    <location>
        <begin position="156"/>
        <end position="175"/>
    </location>
</feature>
<dbReference type="Pfam" id="PF05932">
    <property type="entry name" value="CesT"/>
    <property type="match status" value="1"/>
</dbReference>
<dbReference type="AlphaFoldDB" id="A0A6A7N623"/>
<dbReference type="CDD" id="cd16364">
    <property type="entry name" value="T3SC_I-like"/>
    <property type="match status" value="1"/>
</dbReference>
<dbReference type="InterPro" id="IPR010261">
    <property type="entry name" value="Tir_chaperone"/>
</dbReference>
<dbReference type="EMBL" id="WHUG01000009">
    <property type="protein sequence ID" value="MQA40544.1"/>
    <property type="molecule type" value="Genomic_DNA"/>
</dbReference>
<sequence>MPLPAPAWSQCGVAAQAPNPGGNMSASQACIDLLHELGRRYHIDGLAFDAVSGLCLLGFDRRLKVWLAPDTRADSLALCAVLGAFTPSARPDLMLAMLAGNFNWRATGGATLAFDIAAGMAVLTLSLPLAGLDGERLETRLNAFVDTALEWAERLSQPPGQAEPPTTPEQWQLLA</sequence>
<dbReference type="GO" id="GO:0030254">
    <property type="term" value="P:protein secretion by the type III secretion system"/>
    <property type="evidence" value="ECO:0007669"/>
    <property type="project" value="InterPro"/>
</dbReference>
<accession>A0A6A7N623</accession>
<evidence type="ECO:0000256" key="1">
    <source>
        <dbReference type="SAM" id="MobiDB-lite"/>
    </source>
</evidence>
<protein>
    <recommendedName>
        <fullName evidence="4">Type III secretion system chaperone</fullName>
    </recommendedName>
</protein>
<dbReference type="Gene3D" id="3.30.1460.10">
    <property type="match status" value="1"/>
</dbReference>
<reference evidence="2 3" key="1">
    <citation type="submission" date="2019-10" db="EMBL/GenBank/DDBJ databases">
        <title>Two novel species isolated from a subtropical stream in China.</title>
        <authorList>
            <person name="Lu H."/>
        </authorList>
    </citation>
    <scope>NUCLEOTIDE SEQUENCE [LARGE SCALE GENOMIC DNA]</scope>
    <source>
        <strain evidence="2 3">FT29W</strain>
    </source>
</reference>
<name>A0A6A7N623_9BURK</name>
<gene>
    <name evidence="2" type="ORF">GEV02_20530</name>
</gene>
<organism evidence="2 3">
    <name type="scientific">Rugamonas aquatica</name>
    <dbReference type="NCBI Taxonomy" id="2743357"/>
    <lineage>
        <taxon>Bacteria</taxon>
        <taxon>Pseudomonadati</taxon>
        <taxon>Pseudomonadota</taxon>
        <taxon>Betaproteobacteria</taxon>
        <taxon>Burkholderiales</taxon>
        <taxon>Oxalobacteraceae</taxon>
        <taxon>Telluria group</taxon>
        <taxon>Rugamonas</taxon>
    </lineage>
</organism>
<dbReference type="Proteomes" id="UP000440498">
    <property type="component" value="Unassembled WGS sequence"/>
</dbReference>
<proteinExistence type="predicted"/>
<keyword evidence="3" id="KW-1185">Reference proteome</keyword>
<dbReference type="SUPFAM" id="SSF69635">
    <property type="entry name" value="Type III secretory system chaperone-like"/>
    <property type="match status" value="1"/>
</dbReference>
<comment type="caution">
    <text evidence="2">The sequence shown here is derived from an EMBL/GenBank/DDBJ whole genome shotgun (WGS) entry which is preliminary data.</text>
</comment>
<evidence type="ECO:0008006" key="4">
    <source>
        <dbReference type="Google" id="ProtNLM"/>
    </source>
</evidence>
<evidence type="ECO:0000313" key="3">
    <source>
        <dbReference type="Proteomes" id="UP000440498"/>
    </source>
</evidence>
<evidence type="ECO:0000313" key="2">
    <source>
        <dbReference type="EMBL" id="MQA40544.1"/>
    </source>
</evidence>